<dbReference type="PANTHER" id="PTHR44240:SF10">
    <property type="entry name" value="J DOMAIN-CONTAINING PROTEIN"/>
    <property type="match status" value="1"/>
</dbReference>
<feature type="domain" description="J" evidence="2">
    <location>
        <begin position="9"/>
        <end position="67"/>
    </location>
</feature>
<dbReference type="Gene3D" id="1.10.287.110">
    <property type="entry name" value="DnaJ domain"/>
    <property type="match status" value="1"/>
</dbReference>
<dbReference type="RefSeq" id="WP_282301575.1">
    <property type="nucleotide sequence ID" value="NZ_CP124616.1"/>
</dbReference>
<dbReference type="PROSITE" id="PS50076">
    <property type="entry name" value="DNAJ_2"/>
    <property type="match status" value="1"/>
</dbReference>
<feature type="compositionally biased region" description="Pro residues" evidence="1">
    <location>
        <begin position="95"/>
        <end position="105"/>
    </location>
</feature>
<gene>
    <name evidence="3" type="ORF">QF118_05155</name>
</gene>
<dbReference type="Proteomes" id="UP001241605">
    <property type="component" value="Chromosome"/>
</dbReference>
<evidence type="ECO:0000313" key="3">
    <source>
        <dbReference type="EMBL" id="WGW04938.1"/>
    </source>
</evidence>
<reference evidence="3 4" key="1">
    <citation type="submission" date="2023-05" db="EMBL/GenBank/DDBJ databases">
        <title>YMD87, complete Genome.</title>
        <authorList>
            <person name="Zhang J."/>
            <person name="Xu X."/>
        </authorList>
    </citation>
    <scope>NUCLEOTIDE SEQUENCE [LARGE SCALE GENOMIC DNA]</scope>
    <source>
        <strain evidence="3 4">YMD87</strain>
    </source>
</reference>
<dbReference type="PRINTS" id="PR00625">
    <property type="entry name" value="JDOMAIN"/>
</dbReference>
<name>A0ABY8QLX4_9RHOB</name>
<proteinExistence type="predicted"/>
<dbReference type="InterPro" id="IPR036869">
    <property type="entry name" value="J_dom_sf"/>
</dbReference>
<dbReference type="SMART" id="SM00271">
    <property type="entry name" value="DnaJ"/>
    <property type="match status" value="1"/>
</dbReference>
<evidence type="ECO:0000313" key="4">
    <source>
        <dbReference type="Proteomes" id="UP001241605"/>
    </source>
</evidence>
<dbReference type="InterPro" id="IPR001623">
    <property type="entry name" value="DnaJ_domain"/>
</dbReference>
<sequence length="144" mass="16082">MPRRTEQTCPYTLLGVSPKDEFSTIRAAWRRLVKTYHPDVWYGSPQEATRRLMAVNDAYDRLSVLHRRVQSALNAQDKAETAKRAARPAGNTRPTPSPRPAPQPAEPVSQPSVRNARPSPFAGQFDDARRIFGEQQVGAVQAFA</sequence>
<keyword evidence="4" id="KW-1185">Reference proteome</keyword>
<dbReference type="InterPro" id="IPR052276">
    <property type="entry name" value="Diphthamide-biosynth_chaperone"/>
</dbReference>
<accession>A0ABY8QLX4</accession>
<organism evidence="3 4">
    <name type="scientific">Tropicibacter oceani</name>
    <dbReference type="NCBI Taxonomy" id="3058420"/>
    <lineage>
        <taxon>Bacteria</taxon>
        <taxon>Pseudomonadati</taxon>
        <taxon>Pseudomonadota</taxon>
        <taxon>Alphaproteobacteria</taxon>
        <taxon>Rhodobacterales</taxon>
        <taxon>Roseobacteraceae</taxon>
        <taxon>Tropicibacter</taxon>
    </lineage>
</organism>
<protein>
    <submittedName>
        <fullName evidence="3">J domain-containing protein</fullName>
    </submittedName>
</protein>
<dbReference type="EMBL" id="CP124616">
    <property type="protein sequence ID" value="WGW04938.1"/>
    <property type="molecule type" value="Genomic_DNA"/>
</dbReference>
<dbReference type="CDD" id="cd06257">
    <property type="entry name" value="DnaJ"/>
    <property type="match status" value="1"/>
</dbReference>
<dbReference type="PANTHER" id="PTHR44240">
    <property type="entry name" value="DNAJ DOMAIN (PROKARYOTIC HEAT SHOCK PROTEIN)-RELATED"/>
    <property type="match status" value="1"/>
</dbReference>
<evidence type="ECO:0000259" key="2">
    <source>
        <dbReference type="PROSITE" id="PS50076"/>
    </source>
</evidence>
<dbReference type="SUPFAM" id="SSF46565">
    <property type="entry name" value="Chaperone J-domain"/>
    <property type="match status" value="1"/>
</dbReference>
<evidence type="ECO:0000256" key="1">
    <source>
        <dbReference type="SAM" id="MobiDB-lite"/>
    </source>
</evidence>
<feature type="region of interest" description="Disordered" evidence="1">
    <location>
        <begin position="72"/>
        <end position="128"/>
    </location>
</feature>
<dbReference type="Pfam" id="PF00226">
    <property type="entry name" value="DnaJ"/>
    <property type="match status" value="1"/>
</dbReference>